<reference evidence="1" key="1">
    <citation type="submission" date="2020-05" db="EMBL/GenBank/DDBJ databases">
        <authorList>
            <person name="Chiriac C."/>
            <person name="Salcher M."/>
            <person name="Ghai R."/>
            <person name="Kavagutti S V."/>
        </authorList>
    </citation>
    <scope>NUCLEOTIDE SEQUENCE</scope>
</reference>
<dbReference type="EMBL" id="LR797310">
    <property type="protein sequence ID" value="CAB4202042.1"/>
    <property type="molecule type" value="Genomic_DNA"/>
</dbReference>
<gene>
    <name evidence="1" type="ORF">UFOVP1360_38</name>
</gene>
<organism evidence="1">
    <name type="scientific">uncultured Caudovirales phage</name>
    <dbReference type="NCBI Taxonomy" id="2100421"/>
    <lineage>
        <taxon>Viruses</taxon>
        <taxon>Duplodnaviria</taxon>
        <taxon>Heunggongvirae</taxon>
        <taxon>Uroviricota</taxon>
        <taxon>Caudoviricetes</taxon>
        <taxon>Peduoviridae</taxon>
        <taxon>Maltschvirus</taxon>
        <taxon>Maltschvirus maltsch</taxon>
    </lineage>
</organism>
<sequence>MSKPRTTDDRLVDKTAVQADIDRRITERAIVHARARTGRQSPTILRVDVAAAEKDIGGTLTIHTWKKK</sequence>
<name>A0A6J5S4Q4_9CAUD</name>
<proteinExistence type="predicted"/>
<accession>A0A6J5S4Q4</accession>
<protein>
    <submittedName>
        <fullName evidence="1">Uncharacterized protein</fullName>
    </submittedName>
</protein>
<evidence type="ECO:0000313" key="1">
    <source>
        <dbReference type="EMBL" id="CAB4202042.1"/>
    </source>
</evidence>